<dbReference type="RefSeq" id="WP_058856681.1">
    <property type="nucleotide sequence ID" value="NZ_BMMH01000025.1"/>
</dbReference>
<evidence type="ECO:0000313" key="2">
    <source>
        <dbReference type="Proteomes" id="UP000638263"/>
    </source>
</evidence>
<comment type="caution">
    <text evidence="1">The sequence shown here is derived from an EMBL/GenBank/DDBJ whole genome shotgun (WGS) entry which is preliminary data.</text>
</comment>
<dbReference type="Proteomes" id="UP000638263">
    <property type="component" value="Unassembled WGS sequence"/>
</dbReference>
<evidence type="ECO:0000313" key="1">
    <source>
        <dbReference type="EMBL" id="GGL39931.1"/>
    </source>
</evidence>
<dbReference type="InterPro" id="IPR012349">
    <property type="entry name" value="Split_barrel_FMN-bd"/>
</dbReference>
<protein>
    <recommendedName>
        <fullName evidence="3">Nitroreductase family deazaflavin-dependent oxidoreductase</fullName>
    </recommendedName>
</protein>
<dbReference type="Pfam" id="PF04075">
    <property type="entry name" value="F420H2_quin_red"/>
    <property type="match status" value="1"/>
</dbReference>
<dbReference type="EMBL" id="BMMH01000025">
    <property type="protein sequence ID" value="GGL39931.1"/>
    <property type="molecule type" value="Genomic_DNA"/>
</dbReference>
<proteinExistence type="predicted"/>
<dbReference type="GO" id="GO:0016491">
    <property type="term" value="F:oxidoreductase activity"/>
    <property type="evidence" value="ECO:0007669"/>
    <property type="project" value="InterPro"/>
</dbReference>
<accession>A0A917VXC0</accession>
<dbReference type="AlphaFoldDB" id="A0A917VXC0"/>
<dbReference type="Gene3D" id="2.30.110.10">
    <property type="entry name" value="Electron Transport, Fmn-binding Protein, Chain A"/>
    <property type="match status" value="1"/>
</dbReference>
<keyword evidence="2" id="KW-1185">Reference proteome</keyword>
<reference evidence="1" key="2">
    <citation type="submission" date="2020-09" db="EMBL/GenBank/DDBJ databases">
        <authorList>
            <person name="Sun Q."/>
            <person name="Zhou Y."/>
        </authorList>
    </citation>
    <scope>NUCLEOTIDE SEQUENCE</scope>
    <source>
        <strain evidence="1">CGMCC 4.3508</strain>
    </source>
</reference>
<reference evidence="1" key="1">
    <citation type="journal article" date="2014" name="Int. J. Syst. Evol. Microbiol.">
        <title>Complete genome sequence of Corynebacterium casei LMG S-19264T (=DSM 44701T), isolated from a smear-ripened cheese.</title>
        <authorList>
            <consortium name="US DOE Joint Genome Institute (JGI-PGF)"/>
            <person name="Walter F."/>
            <person name="Albersmeier A."/>
            <person name="Kalinowski J."/>
            <person name="Ruckert C."/>
        </authorList>
    </citation>
    <scope>NUCLEOTIDE SEQUENCE</scope>
    <source>
        <strain evidence="1">CGMCC 4.3508</strain>
    </source>
</reference>
<sequence>MANESGVRIPRWLTPINRAMVAISRVGVPLPMALLTVPGRKSGKPRTTPVTPFEYDGVEYVLGGIPGADWVKNVQAADTAELKLGRRRRTVRLVEIPASESEPVLREFPRLVPTGVPVMIKSGVVTSDDPDEFAALAGRCVLFRIDDV</sequence>
<dbReference type="InterPro" id="IPR004378">
    <property type="entry name" value="F420H2_quin_Rdtase"/>
</dbReference>
<gene>
    <name evidence="1" type="ORF">GCM10011588_63420</name>
</gene>
<evidence type="ECO:0008006" key="3">
    <source>
        <dbReference type="Google" id="ProtNLM"/>
    </source>
</evidence>
<dbReference type="NCBIfam" id="TIGR00026">
    <property type="entry name" value="hi_GC_TIGR00026"/>
    <property type="match status" value="1"/>
</dbReference>
<name>A0A917VXC0_9NOCA</name>
<organism evidence="1 2">
    <name type="scientific">Nocardia jinanensis</name>
    <dbReference type="NCBI Taxonomy" id="382504"/>
    <lineage>
        <taxon>Bacteria</taxon>
        <taxon>Bacillati</taxon>
        <taxon>Actinomycetota</taxon>
        <taxon>Actinomycetes</taxon>
        <taxon>Mycobacteriales</taxon>
        <taxon>Nocardiaceae</taxon>
        <taxon>Nocardia</taxon>
    </lineage>
</organism>